<gene>
    <name evidence="2" type="ORF">MEUPH1_LOCUS6017</name>
</gene>
<dbReference type="EMBL" id="CARXXK010000001">
    <property type="protein sequence ID" value="CAI6349462.1"/>
    <property type="molecule type" value="Genomic_DNA"/>
</dbReference>
<reference evidence="2 3" key="1">
    <citation type="submission" date="2023-01" db="EMBL/GenBank/DDBJ databases">
        <authorList>
            <person name="Whitehead M."/>
        </authorList>
    </citation>
    <scope>NUCLEOTIDE SEQUENCE [LARGE SCALE GENOMIC DNA]</scope>
</reference>
<comment type="caution">
    <text evidence="2">The sequence shown here is derived from an EMBL/GenBank/DDBJ whole genome shotgun (WGS) entry which is preliminary data.</text>
</comment>
<name>A0AAV0W0Y9_9HEMI</name>
<organism evidence="2 3">
    <name type="scientific">Macrosiphum euphorbiae</name>
    <name type="common">potato aphid</name>
    <dbReference type="NCBI Taxonomy" id="13131"/>
    <lineage>
        <taxon>Eukaryota</taxon>
        <taxon>Metazoa</taxon>
        <taxon>Ecdysozoa</taxon>
        <taxon>Arthropoda</taxon>
        <taxon>Hexapoda</taxon>
        <taxon>Insecta</taxon>
        <taxon>Pterygota</taxon>
        <taxon>Neoptera</taxon>
        <taxon>Paraneoptera</taxon>
        <taxon>Hemiptera</taxon>
        <taxon>Sternorrhyncha</taxon>
        <taxon>Aphidomorpha</taxon>
        <taxon>Aphidoidea</taxon>
        <taxon>Aphididae</taxon>
        <taxon>Macrosiphini</taxon>
        <taxon>Macrosiphum</taxon>
    </lineage>
</organism>
<dbReference type="AlphaFoldDB" id="A0AAV0W0Y9"/>
<keyword evidence="3" id="KW-1185">Reference proteome</keyword>
<protein>
    <submittedName>
        <fullName evidence="2">Uncharacterized protein</fullName>
    </submittedName>
</protein>
<evidence type="ECO:0000313" key="2">
    <source>
        <dbReference type="EMBL" id="CAI6349462.1"/>
    </source>
</evidence>
<accession>A0AAV0W0Y9</accession>
<feature type="region of interest" description="Disordered" evidence="1">
    <location>
        <begin position="1"/>
        <end position="28"/>
    </location>
</feature>
<evidence type="ECO:0000256" key="1">
    <source>
        <dbReference type="SAM" id="MobiDB-lite"/>
    </source>
</evidence>
<dbReference type="Proteomes" id="UP001160148">
    <property type="component" value="Unassembled WGS sequence"/>
</dbReference>
<sequence length="71" mass="7865">MVEYGNYTELNYGDTPYPDDGTQWLDSPTSNQVLGIEETEETSTIPSDMIPTGTGGEYLNVHLPRALLQVE</sequence>
<evidence type="ECO:0000313" key="3">
    <source>
        <dbReference type="Proteomes" id="UP001160148"/>
    </source>
</evidence>
<proteinExistence type="predicted"/>